<organism evidence="2 3">
    <name type="scientific">Methanofollis formosanus</name>
    <dbReference type="NCBI Taxonomy" id="299308"/>
    <lineage>
        <taxon>Archaea</taxon>
        <taxon>Methanobacteriati</taxon>
        <taxon>Methanobacteriota</taxon>
        <taxon>Stenosarchaea group</taxon>
        <taxon>Methanomicrobia</taxon>
        <taxon>Methanomicrobiales</taxon>
        <taxon>Methanomicrobiaceae</taxon>
        <taxon>Methanofollis</taxon>
    </lineage>
</organism>
<name>A0A8G1A0Z8_9EURY</name>
<dbReference type="Proteomes" id="UP000826709">
    <property type="component" value="Chromosome"/>
</dbReference>
<dbReference type="OrthoDB" id="136394at2157"/>
<feature type="region of interest" description="Disordered" evidence="1">
    <location>
        <begin position="1"/>
        <end position="34"/>
    </location>
</feature>
<evidence type="ECO:0000256" key="1">
    <source>
        <dbReference type="SAM" id="MobiDB-lite"/>
    </source>
</evidence>
<feature type="compositionally biased region" description="Gly residues" evidence="1">
    <location>
        <begin position="1"/>
        <end position="14"/>
    </location>
</feature>
<protein>
    <submittedName>
        <fullName evidence="2">Uncharacterized protein</fullName>
    </submittedName>
</protein>
<sequence length="74" mass="7675">MGFIGWRGGTGGDAHGTESGKAASPAGEKNAIPLSRAGSLTAAVEEMRKDADRIFDDLLEVAGEPDETMGVRRS</sequence>
<dbReference type="AlphaFoldDB" id="A0A8G1A0Z8"/>
<evidence type="ECO:0000313" key="3">
    <source>
        <dbReference type="Proteomes" id="UP000826709"/>
    </source>
</evidence>
<accession>A0A8G1A0Z8</accession>
<dbReference type="EMBL" id="CP037968">
    <property type="protein sequence ID" value="QYZ78683.1"/>
    <property type="molecule type" value="Genomic_DNA"/>
</dbReference>
<gene>
    <name evidence="2" type="ORF">E2N92_04200</name>
</gene>
<reference evidence="2" key="2">
    <citation type="submission" date="2019-03" db="EMBL/GenBank/DDBJ databases">
        <authorList>
            <person name="Chen S.-C."/>
            <person name="Wu S.-Y."/>
            <person name="Lai M.-C."/>
        </authorList>
    </citation>
    <scope>NUCLEOTIDE SEQUENCE</scope>
    <source>
        <strain evidence="2">ML15</strain>
    </source>
</reference>
<keyword evidence="3" id="KW-1185">Reference proteome</keyword>
<dbReference type="KEGG" id="mfk:E2N92_04200"/>
<proteinExistence type="predicted"/>
<dbReference type="RefSeq" id="WP_220682444.1">
    <property type="nucleotide sequence ID" value="NZ_CP037968.1"/>
</dbReference>
<evidence type="ECO:0000313" key="2">
    <source>
        <dbReference type="EMBL" id="QYZ78683.1"/>
    </source>
</evidence>
<reference evidence="2" key="1">
    <citation type="journal article" date="2005" name="Int. J. Syst. Evol. Microbiol.">
        <title>Methanofollis formosanus sp. nov., isolated from a fish pond.</title>
        <authorList>
            <person name="Wu S.Y."/>
            <person name="Chen S.C."/>
            <person name="Lai M.C."/>
        </authorList>
    </citation>
    <scope>NUCLEOTIDE SEQUENCE</scope>
    <source>
        <strain evidence="2">ML15</strain>
    </source>
</reference>